<feature type="region of interest" description="Disordered" evidence="1">
    <location>
        <begin position="134"/>
        <end position="166"/>
    </location>
</feature>
<dbReference type="AlphaFoldDB" id="A0A6G1ZM13"/>
<sequence>MKAVKIIENESVALDYLGNAFIKIPRSIIDRLNSVRLVERQMARLHLCLFGLCYHTDGYVMLNNRKVYCRRGEYVGTQRRLAEVAGINPGSLSRLIDKMVKLQLISVTHIPGGSRIWVKGYAAFTWIQESKETQKNASNTNAATQMAEAERNMGGRSMQNPTNQPN</sequence>
<dbReference type="EMBL" id="WKLP01000071">
    <property type="protein sequence ID" value="MRY14808.1"/>
    <property type="molecule type" value="Genomic_DNA"/>
</dbReference>
<dbReference type="RefSeq" id="WP_154278479.1">
    <property type="nucleotide sequence ID" value="NZ_DBFYUB010000065.1"/>
</dbReference>
<evidence type="ECO:0000256" key="1">
    <source>
        <dbReference type="SAM" id="MobiDB-lite"/>
    </source>
</evidence>
<feature type="compositionally biased region" description="Polar residues" evidence="1">
    <location>
        <begin position="135"/>
        <end position="144"/>
    </location>
</feature>
<comment type="caution">
    <text evidence="2">The sequence shown here is derived from an EMBL/GenBank/DDBJ whole genome shotgun (WGS) entry which is preliminary data.</text>
</comment>
<feature type="compositionally biased region" description="Polar residues" evidence="1">
    <location>
        <begin position="157"/>
        <end position="166"/>
    </location>
</feature>
<gene>
    <name evidence="2" type="ORF">GKE01_25660</name>
</gene>
<proteinExistence type="predicted"/>
<evidence type="ECO:0000313" key="2">
    <source>
        <dbReference type="EMBL" id="MRY14808.1"/>
    </source>
</evidence>
<accession>A0A6G1ZM13</accession>
<dbReference type="InterPro" id="IPR036390">
    <property type="entry name" value="WH_DNA-bd_sf"/>
</dbReference>
<name>A0A6G1ZM13_9BACT</name>
<dbReference type="SUPFAM" id="SSF46785">
    <property type="entry name" value="Winged helix' DNA-binding domain"/>
    <property type="match status" value="1"/>
</dbReference>
<organism evidence="2">
    <name type="scientific">Parabacteroides goldsteinii</name>
    <dbReference type="NCBI Taxonomy" id="328812"/>
    <lineage>
        <taxon>Bacteria</taxon>
        <taxon>Pseudomonadati</taxon>
        <taxon>Bacteroidota</taxon>
        <taxon>Bacteroidia</taxon>
        <taxon>Bacteroidales</taxon>
        <taxon>Tannerellaceae</taxon>
        <taxon>Parabacteroides</taxon>
    </lineage>
</organism>
<protein>
    <submittedName>
        <fullName evidence="2">Uncharacterized protein</fullName>
    </submittedName>
</protein>
<reference evidence="2" key="1">
    <citation type="journal article" date="2019" name="Nat. Med.">
        <title>A library of human gut bacterial isolates paired with longitudinal multiomics data enables mechanistic microbiome research.</title>
        <authorList>
            <person name="Poyet M."/>
            <person name="Groussin M."/>
            <person name="Gibbons S.M."/>
            <person name="Avila-Pacheco J."/>
            <person name="Jiang X."/>
            <person name="Kearney S.M."/>
            <person name="Perrotta A.R."/>
            <person name="Berdy B."/>
            <person name="Zhao S."/>
            <person name="Lieberman T.D."/>
            <person name="Swanson P.K."/>
            <person name="Smith M."/>
            <person name="Roesemann S."/>
            <person name="Alexander J.E."/>
            <person name="Rich S.A."/>
            <person name="Livny J."/>
            <person name="Vlamakis H."/>
            <person name="Clish C."/>
            <person name="Bullock K."/>
            <person name="Deik A."/>
            <person name="Scott J."/>
            <person name="Pierce K.A."/>
            <person name="Xavier R.J."/>
            <person name="Alm E.J."/>
        </authorList>
    </citation>
    <scope>NUCLEOTIDE SEQUENCE</scope>
    <source>
        <strain evidence="2">BIOML-A4</strain>
    </source>
</reference>